<dbReference type="InterPro" id="IPR007055">
    <property type="entry name" value="BON_dom"/>
</dbReference>
<feature type="domain" description="BON" evidence="1">
    <location>
        <begin position="199"/>
        <end position="267"/>
    </location>
</feature>
<protein>
    <submittedName>
        <fullName evidence="2">Cytidylate kinase</fullName>
    </submittedName>
</protein>
<keyword evidence="3" id="KW-1185">Reference proteome</keyword>
<dbReference type="Pfam" id="PF13189">
    <property type="entry name" value="Cytidylate_kin2"/>
    <property type="match status" value="1"/>
</dbReference>
<dbReference type="InterPro" id="IPR027417">
    <property type="entry name" value="P-loop_NTPase"/>
</dbReference>
<dbReference type="SUPFAM" id="SSF52540">
    <property type="entry name" value="P-loop containing nucleoside triphosphate hydrolases"/>
    <property type="match status" value="1"/>
</dbReference>
<gene>
    <name evidence="2" type="ORF">HNR50_000386</name>
</gene>
<evidence type="ECO:0000259" key="1">
    <source>
        <dbReference type="PROSITE" id="PS50914"/>
    </source>
</evidence>
<keyword evidence="2" id="KW-0808">Transferase</keyword>
<evidence type="ECO:0000313" key="2">
    <source>
        <dbReference type="EMBL" id="MBB6478753.1"/>
    </source>
</evidence>
<dbReference type="Gene3D" id="3.40.50.300">
    <property type="entry name" value="P-loop containing nucleotide triphosphate hydrolases"/>
    <property type="match status" value="1"/>
</dbReference>
<accession>A0A841R4N1</accession>
<dbReference type="Proteomes" id="UP000587760">
    <property type="component" value="Unassembled WGS sequence"/>
</dbReference>
<dbReference type="GO" id="GO:0016301">
    <property type="term" value="F:kinase activity"/>
    <property type="evidence" value="ECO:0007669"/>
    <property type="project" value="UniProtKB-KW"/>
</dbReference>
<name>A0A841R4N1_9SPIO</name>
<dbReference type="Pfam" id="PF04972">
    <property type="entry name" value="BON"/>
    <property type="match status" value="1"/>
</dbReference>
<dbReference type="AlphaFoldDB" id="A0A841R4N1"/>
<dbReference type="Gene3D" id="3.30.1340.30">
    <property type="match status" value="1"/>
</dbReference>
<dbReference type="PROSITE" id="PS50914">
    <property type="entry name" value="BON"/>
    <property type="match status" value="1"/>
</dbReference>
<dbReference type="RefSeq" id="WP_184742918.1">
    <property type="nucleotide sequence ID" value="NZ_JACHGJ010000001.1"/>
</dbReference>
<dbReference type="EMBL" id="JACHGJ010000001">
    <property type="protein sequence ID" value="MBB6478753.1"/>
    <property type="molecule type" value="Genomic_DNA"/>
</dbReference>
<proteinExistence type="predicted"/>
<keyword evidence="2" id="KW-0418">Kinase</keyword>
<sequence length="272" mass="31005">MSVITVSRQFGSLGKEIAEKLAESLGYKFLDKEILESQYDKYGIPDVSFDKYDEKNPGFLEYFKSGKDRYLRYLKTVVFENSKEGNCVICGRGAHLMLHGIPGVLKVRVIASMETRAGRVAEQLSCDLKNAERIISQYDKNRSGFHKFFFEQDWRDPDFYDVILNTDYLSVDSCVDTLLTMNKCECLQSDPEVLKNRIEDKFIAQEVIIALMYEHSIPIDILDVTSENGVVSIKGTVTVEQNIEQCVKAAMKVPGVKSVDPEIYFITNYMGY</sequence>
<reference evidence="2 3" key="1">
    <citation type="submission" date="2020-08" db="EMBL/GenBank/DDBJ databases">
        <title>Genomic Encyclopedia of Type Strains, Phase IV (KMG-IV): sequencing the most valuable type-strain genomes for metagenomic binning, comparative biology and taxonomic classification.</title>
        <authorList>
            <person name="Goeker M."/>
        </authorList>
    </citation>
    <scope>NUCLEOTIDE SEQUENCE [LARGE SCALE GENOMIC DNA]</scope>
    <source>
        <strain evidence="2 3">DSM 2461</strain>
    </source>
</reference>
<comment type="caution">
    <text evidence="2">The sequence shown here is derived from an EMBL/GenBank/DDBJ whole genome shotgun (WGS) entry which is preliminary data.</text>
</comment>
<evidence type="ECO:0000313" key="3">
    <source>
        <dbReference type="Proteomes" id="UP000587760"/>
    </source>
</evidence>
<organism evidence="2 3">
    <name type="scientific">Spirochaeta isovalerica</name>
    <dbReference type="NCBI Taxonomy" id="150"/>
    <lineage>
        <taxon>Bacteria</taxon>
        <taxon>Pseudomonadati</taxon>
        <taxon>Spirochaetota</taxon>
        <taxon>Spirochaetia</taxon>
        <taxon>Spirochaetales</taxon>
        <taxon>Spirochaetaceae</taxon>
        <taxon>Spirochaeta</taxon>
    </lineage>
</organism>